<dbReference type="CDD" id="cd07377">
    <property type="entry name" value="WHTH_GntR"/>
    <property type="match status" value="1"/>
</dbReference>
<dbReference type="AlphaFoldDB" id="A0A562NGN3"/>
<dbReference type="EMBL" id="VLKU01000010">
    <property type="protein sequence ID" value="TWI31248.1"/>
    <property type="molecule type" value="Genomic_DNA"/>
</dbReference>
<evidence type="ECO:0000256" key="1">
    <source>
        <dbReference type="ARBA" id="ARBA00023015"/>
    </source>
</evidence>
<dbReference type="SMART" id="SM00345">
    <property type="entry name" value="HTH_GNTR"/>
    <property type="match status" value="1"/>
</dbReference>
<dbReference type="Gene3D" id="1.10.10.10">
    <property type="entry name" value="Winged helix-like DNA-binding domain superfamily/Winged helix DNA-binding domain"/>
    <property type="match status" value="1"/>
</dbReference>
<evidence type="ECO:0000256" key="2">
    <source>
        <dbReference type="ARBA" id="ARBA00023125"/>
    </source>
</evidence>
<dbReference type="Gene3D" id="1.20.120.530">
    <property type="entry name" value="GntR ligand-binding domain-like"/>
    <property type="match status" value="1"/>
</dbReference>
<dbReference type="InterPro" id="IPR011711">
    <property type="entry name" value="GntR_C"/>
</dbReference>
<evidence type="ECO:0000313" key="6">
    <source>
        <dbReference type="Proteomes" id="UP000316225"/>
    </source>
</evidence>
<dbReference type="Proteomes" id="UP000316225">
    <property type="component" value="Unassembled WGS sequence"/>
</dbReference>
<dbReference type="PRINTS" id="PR00035">
    <property type="entry name" value="HTHGNTR"/>
</dbReference>
<accession>A0A562NGN3</accession>
<dbReference type="PANTHER" id="PTHR43537">
    <property type="entry name" value="TRANSCRIPTIONAL REGULATOR, GNTR FAMILY"/>
    <property type="match status" value="1"/>
</dbReference>
<keyword evidence="1" id="KW-0805">Transcription regulation</keyword>
<sequence length="237" mass="25972">MYRIDKAVILRQKAEAKVSSEKIVQILEDDILGGTLRPGEKLDEQSLANRFSVSRTPVREAIRQLAANGLIEIRRNMGATVRQLTAGEVVDMFMVLAELEGLAARLCARRMTMAEIDEAKARNDDCLRAAETGDQVAFLEANNAFHDVLLRGTRSAYLATEAARLGRRLAAYRRVITHPRQMMSSHAEHQRIIAAISQGEEDVAQAAMRTHVDVIAGSAADIVLALEANAAPLSATR</sequence>
<comment type="caution">
    <text evidence="5">The sequence shown here is derived from an EMBL/GenBank/DDBJ whole genome shotgun (WGS) entry which is preliminary data.</text>
</comment>
<dbReference type="PROSITE" id="PS50949">
    <property type="entry name" value="HTH_GNTR"/>
    <property type="match status" value="1"/>
</dbReference>
<name>A0A562NGN3_9RHOB</name>
<dbReference type="GO" id="GO:0003700">
    <property type="term" value="F:DNA-binding transcription factor activity"/>
    <property type="evidence" value="ECO:0007669"/>
    <property type="project" value="InterPro"/>
</dbReference>
<dbReference type="InterPro" id="IPR008920">
    <property type="entry name" value="TF_FadR/GntR_C"/>
</dbReference>
<reference evidence="5 6" key="1">
    <citation type="journal article" date="2015" name="Stand. Genomic Sci.">
        <title>Genomic Encyclopedia of Bacterial and Archaeal Type Strains, Phase III: the genomes of soil and plant-associated and newly described type strains.</title>
        <authorList>
            <person name="Whitman W.B."/>
            <person name="Woyke T."/>
            <person name="Klenk H.P."/>
            <person name="Zhou Y."/>
            <person name="Lilburn T.G."/>
            <person name="Beck B.J."/>
            <person name="De Vos P."/>
            <person name="Vandamme P."/>
            <person name="Eisen J.A."/>
            <person name="Garrity G."/>
            <person name="Hugenholtz P."/>
            <person name="Kyrpides N.C."/>
        </authorList>
    </citation>
    <scope>NUCLEOTIDE SEQUENCE [LARGE SCALE GENOMIC DNA]</scope>
    <source>
        <strain evidence="5 6">CGMCC 1.5364</strain>
    </source>
</reference>
<keyword evidence="6" id="KW-1185">Reference proteome</keyword>
<keyword evidence="2 5" id="KW-0238">DNA-binding</keyword>
<dbReference type="InterPro" id="IPR000524">
    <property type="entry name" value="Tscrpt_reg_HTH_GntR"/>
</dbReference>
<protein>
    <submittedName>
        <fullName evidence="5">DNA-binding GntR family transcriptional regulator</fullName>
    </submittedName>
</protein>
<evidence type="ECO:0000256" key="3">
    <source>
        <dbReference type="ARBA" id="ARBA00023163"/>
    </source>
</evidence>
<evidence type="ECO:0000313" key="5">
    <source>
        <dbReference type="EMBL" id="TWI31248.1"/>
    </source>
</evidence>
<dbReference type="Pfam" id="PF00392">
    <property type="entry name" value="GntR"/>
    <property type="match status" value="1"/>
</dbReference>
<organism evidence="5 6">
    <name type="scientific">Paracoccus sulfuroxidans</name>
    <dbReference type="NCBI Taxonomy" id="384678"/>
    <lineage>
        <taxon>Bacteria</taxon>
        <taxon>Pseudomonadati</taxon>
        <taxon>Pseudomonadota</taxon>
        <taxon>Alphaproteobacteria</taxon>
        <taxon>Rhodobacterales</taxon>
        <taxon>Paracoccaceae</taxon>
        <taxon>Paracoccus</taxon>
    </lineage>
</organism>
<feature type="domain" description="HTH gntR-type" evidence="4">
    <location>
        <begin position="17"/>
        <end position="84"/>
    </location>
</feature>
<dbReference type="InterPro" id="IPR036390">
    <property type="entry name" value="WH_DNA-bd_sf"/>
</dbReference>
<dbReference type="GO" id="GO:0003677">
    <property type="term" value="F:DNA binding"/>
    <property type="evidence" value="ECO:0007669"/>
    <property type="project" value="UniProtKB-KW"/>
</dbReference>
<dbReference type="SUPFAM" id="SSF46785">
    <property type="entry name" value="Winged helix' DNA-binding domain"/>
    <property type="match status" value="1"/>
</dbReference>
<gene>
    <name evidence="5" type="ORF">IQ24_03106</name>
</gene>
<dbReference type="SMART" id="SM00895">
    <property type="entry name" value="FCD"/>
    <property type="match status" value="1"/>
</dbReference>
<dbReference type="Pfam" id="PF07729">
    <property type="entry name" value="FCD"/>
    <property type="match status" value="1"/>
</dbReference>
<evidence type="ECO:0000259" key="4">
    <source>
        <dbReference type="PROSITE" id="PS50949"/>
    </source>
</evidence>
<dbReference type="InterPro" id="IPR036388">
    <property type="entry name" value="WH-like_DNA-bd_sf"/>
</dbReference>
<keyword evidence="3" id="KW-0804">Transcription</keyword>
<proteinExistence type="predicted"/>
<dbReference type="SUPFAM" id="SSF48008">
    <property type="entry name" value="GntR ligand-binding domain-like"/>
    <property type="match status" value="1"/>
</dbReference>
<dbReference type="PANTHER" id="PTHR43537:SF49">
    <property type="entry name" value="TRANSCRIPTIONAL REGULATORY PROTEIN"/>
    <property type="match status" value="1"/>
</dbReference>